<dbReference type="InterPro" id="IPR000673">
    <property type="entry name" value="Sig_transdc_resp-reg_Me-estase"/>
</dbReference>
<dbReference type="EMBL" id="JBHSBU010000001">
    <property type="protein sequence ID" value="MFC4161390.1"/>
    <property type="molecule type" value="Genomic_DNA"/>
</dbReference>
<dbReference type="HAMAP" id="MF_00099">
    <property type="entry name" value="CheB_chemtxs"/>
    <property type="match status" value="1"/>
</dbReference>
<feature type="active site" evidence="6 7">
    <location>
        <position position="188"/>
    </location>
</feature>
<comment type="domain">
    <text evidence="6">Contains a C-terminal catalytic domain, and an N-terminal region which modulates catalytic activity.</text>
</comment>
<dbReference type="SMART" id="SM00448">
    <property type="entry name" value="REC"/>
    <property type="match status" value="1"/>
</dbReference>
<dbReference type="CDD" id="cd17541">
    <property type="entry name" value="REC_CheB-like"/>
    <property type="match status" value="1"/>
</dbReference>
<keyword evidence="3 6" id="KW-0597">Phosphoprotein</keyword>
<dbReference type="NCBIfam" id="NF001965">
    <property type="entry name" value="PRK00742.1"/>
    <property type="match status" value="1"/>
</dbReference>
<evidence type="ECO:0000256" key="8">
    <source>
        <dbReference type="PROSITE-ProRule" id="PRU00169"/>
    </source>
</evidence>
<evidence type="ECO:0000259" key="9">
    <source>
        <dbReference type="PROSITE" id="PS50110"/>
    </source>
</evidence>
<comment type="catalytic activity">
    <reaction evidence="5 6">
        <text>[protein]-L-glutamate 5-O-methyl ester + H2O = L-glutamyl-[protein] + methanol + H(+)</text>
        <dbReference type="Rhea" id="RHEA:23236"/>
        <dbReference type="Rhea" id="RHEA-COMP:10208"/>
        <dbReference type="Rhea" id="RHEA-COMP:10311"/>
        <dbReference type="ChEBI" id="CHEBI:15377"/>
        <dbReference type="ChEBI" id="CHEBI:15378"/>
        <dbReference type="ChEBI" id="CHEBI:17790"/>
        <dbReference type="ChEBI" id="CHEBI:29973"/>
        <dbReference type="ChEBI" id="CHEBI:82795"/>
        <dbReference type="EC" id="3.1.1.61"/>
    </reaction>
</comment>
<dbReference type="InterPro" id="IPR011006">
    <property type="entry name" value="CheY-like_superfamily"/>
</dbReference>
<comment type="similarity">
    <text evidence="6">Belongs to the CheB family.</text>
</comment>
<dbReference type="Pfam" id="PF00072">
    <property type="entry name" value="Response_reg"/>
    <property type="match status" value="1"/>
</dbReference>
<dbReference type="NCBIfam" id="NF009206">
    <property type="entry name" value="PRK12555.1"/>
    <property type="match status" value="1"/>
</dbReference>
<evidence type="ECO:0000313" key="11">
    <source>
        <dbReference type="EMBL" id="MFC4161390.1"/>
    </source>
</evidence>
<evidence type="ECO:0000256" key="4">
    <source>
        <dbReference type="ARBA" id="ARBA00022801"/>
    </source>
</evidence>
<dbReference type="Pfam" id="PF01339">
    <property type="entry name" value="CheB_methylest"/>
    <property type="match status" value="1"/>
</dbReference>
<gene>
    <name evidence="6" type="primary">cheB</name>
    <name evidence="11" type="ORF">ACFOW7_18805</name>
</gene>
<dbReference type="EC" id="3.5.1.44" evidence="6"/>
<comment type="function">
    <text evidence="6">Involved in chemotaxis. Part of a chemotaxis signal transduction system that modulates chemotaxis in response to various stimuli. Catalyzes the demethylation of specific methylglutamate residues introduced into the chemoreceptors (methyl-accepting chemotaxis proteins or MCP) by CheR. Also mediates the irreversible deamidation of specific glutamine residues to glutamic acid.</text>
</comment>
<dbReference type="InterPro" id="IPR001789">
    <property type="entry name" value="Sig_transdc_resp-reg_receiver"/>
</dbReference>
<keyword evidence="4 6" id="KW-0378">Hydrolase</keyword>
<evidence type="ECO:0000259" key="10">
    <source>
        <dbReference type="PROSITE" id="PS50122"/>
    </source>
</evidence>
<dbReference type="SUPFAM" id="SSF52738">
    <property type="entry name" value="Methylesterase CheB, C-terminal domain"/>
    <property type="match status" value="1"/>
</dbReference>
<feature type="modified residue" description="4-aspartylphosphate" evidence="6 8">
    <location>
        <position position="57"/>
    </location>
</feature>
<feature type="active site" evidence="6 7">
    <location>
        <position position="162"/>
    </location>
</feature>
<reference evidence="12" key="1">
    <citation type="journal article" date="2019" name="Int. J. Syst. Evol. Microbiol.">
        <title>The Global Catalogue of Microorganisms (GCM) 10K type strain sequencing project: providing services to taxonomists for standard genome sequencing and annotation.</title>
        <authorList>
            <consortium name="The Broad Institute Genomics Platform"/>
            <consortium name="The Broad Institute Genome Sequencing Center for Infectious Disease"/>
            <person name="Wu L."/>
            <person name="Ma J."/>
        </authorList>
    </citation>
    <scope>NUCLEOTIDE SEQUENCE [LARGE SCALE GENOMIC DNA]</scope>
    <source>
        <strain evidence="12">LMG 29894</strain>
    </source>
</reference>
<protein>
    <recommendedName>
        <fullName evidence="6">Protein-glutamate methylesterase/protein-glutamine glutaminase</fullName>
        <ecNumber evidence="6">3.1.1.61</ecNumber>
        <ecNumber evidence="6">3.5.1.44</ecNumber>
    </recommendedName>
</protein>
<keyword evidence="12" id="KW-1185">Reference proteome</keyword>
<dbReference type="PANTHER" id="PTHR42872">
    <property type="entry name" value="PROTEIN-GLUTAMATE METHYLESTERASE/PROTEIN-GLUTAMINE GLUTAMINASE"/>
    <property type="match status" value="1"/>
</dbReference>
<dbReference type="InterPro" id="IPR008248">
    <property type="entry name" value="CheB-like"/>
</dbReference>
<comment type="catalytic activity">
    <reaction evidence="6">
        <text>L-glutaminyl-[protein] + H2O = L-glutamyl-[protein] + NH4(+)</text>
        <dbReference type="Rhea" id="RHEA:16441"/>
        <dbReference type="Rhea" id="RHEA-COMP:10207"/>
        <dbReference type="Rhea" id="RHEA-COMP:10208"/>
        <dbReference type="ChEBI" id="CHEBI:15377"/>
        <dbReference type="ChEBI" id="CHEBI:28938"/>
        <dbReference type="ChEBI" id="CHEBI:29973"/>
        <dbReference type="ChEBI" id="CHEBI:30011"/>
        <dbReference type="EC" id="3.5.1.44"/>
    </reaction>
</comment>
<proteinExistence type="inferred from homology"/>
<evidence type="ECO:0000256" key="3">
    <source>
        <dbReference type="ARBA" id="ARBA00022553"/>
    </source>
</evidence>
<evidence type="ECO:0000256" key="1">
    <source>
        <dbReference type="ARBA" id="ARBA00022490"/>
    </source>
</evidence>
<evidence type="ECO:0000256" key="6">
    <source>
        <dbReference type="HAMAP-Rule" id="MF_00099"/>
    </source>
</evidence>
<feature type="active site" evidence="6 7">
    <location>
        <position position="284"/>
    </location>
</feature>
<feature type="domain" description="CheB-type methylesterase" evidence="10">
    <location>
        <begin position="149"/>
        <end position="342"/>
    </location>
</feature>
<dbReference type="PIRSF" id="PIRSF000876">
    <property type="entry name" value="RR_chemtxs_CheB"/>
    <property type="match status" value="1"/>
</dbReference>
<dbReference type="Gene3D" id="3.40.50.180">
    <property type="entry name" value="Methylesterase CheB, C-terminal domain"/>
    <property type="match status" value="1"/>
</dbReference>
<dbReference type="PANTHER" id="PTHR42872:SF6">
    <property type="entry name" value="PROTEIN-GLUTAMATE METHYLESTERASE_PROTEIN-GLUTAMINE GLUTAMINASE"/>
    <property type="match status" value="1"/>
</dbReference>
<comment type="caution">
    <text evidence="11">The sequence shown here is derived from an EMBL/GenBank/DDBJ whole genome shotgun (WGS) entry which is preliminary data.</text>
</comment>
<keyword evidence="1 6" id="KW-0963">Cytoplasm</keyword>
<dbReference type="PROSITE" id="PS50122">
    <property type="entry name" value="CHEB"/>
    <property type="match status" value="1"/>
</dbReference>
<dbReference type="SUPFAM" id="SSF52172">
    <property type="entry name" value="CheY-like"/>
    <property type="match status" value="1"/>
</dbReference>
<keyword evidence="2 6" id="KW-0145">Chemotaxis</keyword>
<dbReference type="PROSITE" id="PS50110">
    <property type="entry name" value="RESPONSE_REGULATORY"/>
    <property type="match status" value="1"/>
</dbReference>
<comment type="PTM">
    <text evidence="6">Phosphorylated by CheA. Phosphorylation of the N-terminal regulatory domain activates the methylesterase activity.</text>
</comment>
<dbReference type="Proteomes" id="UP001595791">
    <property type="component" value="Unassembled WGS sequence"/>
</dbReference>
<dbReference type="EC" id="3.1.1.61" evidence="6"/>
<evidence type="ECO:0000256" key="2">
    <source>
        <dbReference type="ARBA" id="ARBA00022500"/>
    </source>
</evidence>
<dbReference type="Gene3D" id="3.40.50.2300">
    <property type="match status" value="1"/>
</dbReference>
<evidence type="ECO:0000256" key="5">
    <source>
        <dbReference type="ARBA" id="ARBA00048267"/>
    </source>
</evidence>
<comment type="subcellular location">
    <subcellularLocation>
        <location evidence="6">Cytoplasm</location>
    </subcellularLocation>
</comment>
<sequence length="344" mass="36245">MKRLIRVIVIDDSALMRKCLVNLINAEPDMEVIATAPEPLTARELIRTLNPDVVTLDIEMPKMNGLDFLEKLMRLKPMPVLMVSSLTEEGSQAALRALELGAFDCVGKPRMDSLGQVGSELIAKLRAAAAAPVSALLRPASQAPKPSGPVNGHGRLIAIGASTGGTQAIQHILADLPANMPPIMVVQHMPATFTGPFARRLDTLCALTVREASHGEPVESGTVYIAPGGKHMTVIGHIGQLRISLNDHPPVNGHRPAVDVLFGSVAKLIGRRALGLLLTGMGSDGARGLLEMKQAGAYTAAQDKDSSVVFGMPQEAIKLGAADEVLALEAFADALVRQLRGAAG</sequence>
<dbReference type="RefSeq" id="WP_378167276.1">
    <property type="nucleotide sequence ID" value="NZ_JBHSBU010000001.1"/>
</dbReference>
<accession>A0ABV8MWQ8</accession>
<dbReference type="GO" id="GO:0008984">
    <property type="term" value="F:protein-glutamate methylesterase activity"/>
    <property type="evidence" value="ECO:0007669"/>
    <property type="project" value="UniProtKB-EC"/>
</dbReference>
<evidence type="ECO:0000256" key="7">
    <source>
        <dbReference type="PROSITE-ProRule" id="PRU00050"/>
    </source>
</evidence>
<name>A0ABV8MWQ8_9NEIS</name>
<feature type="domain" description="Response regulatory" evidence="9">
    <location>
        <begin position="6"/>
        <end position="123"/>
    </location>
</feature>
<dbReference type="InterPro" id="IPR035909">
    <property type="entry name" value="CheB_C"/>
</dbReference>
<organism evidence="11 12">
    <name type="scientific">Chitinimonas lacunae</name>
    <dbReference type="NCBI Taxonomy" id="1963018"/>
    <lineage>
        <taxon>Bacteria</taxon>
        <taxon>Pseudomonadati</taxon>
        <taxon>Pseudomonadota</taxon>
        <taxon>Betaproteobacteria</taxon>
        <taxon>Neisseriales</taxon>
        <taxon>Chitinibacteraceae</taxon>
        <taxon>Chitinimonas</taxon>
    </lineage>
</organism>
<dbReference type="CDD" id="cd16432">
    <property type="entry name" value="CheB_Rec"/>
    <property type="match status" value="1"/>
</dbReference>
<evidence type="ECO:0000313" key="12">
    <source>
        <dbReference type="Proteomes" id="UP001595791"/>
    </source>
</evidence>